<dbReference type="InterPro" id="IPR015943">
    <property type="entry name" value="WD40/YVTN_repeat-like_dom_sf"/>
</dbReference>
<evidence type="ECO:0000256" key="1">
    <source>
        <dbReference type="ARBA" id="ARBA00022553"/>
    </source>
</evidence>
<feature type="non-terminal residue" evidence="3">
    <location>
        <position position="293"/>
    </location>
</feature>
<gene>
    <name evidence="3" type="ORF">EZS27_036628</name>
</gene>
<dbReference type="SUPFAM" id="SSF63829">
    <property type="entry name" value="Calcium-dependent phosphotriesterase"/>
    <property type="match status" value="1"/>
</dbReference>
<dbReference type="InterPro" id="IPR013658">
    <property type="entry name" value="SGL"/>
</dbReference>
<dbReference type="Gene3D" id="2.130.10.10">
    <property type="entry name" value="YVTN repeat-like/Quinoprotein amine dehydrogenase"/>
    <property type="match status" value="3"/>
</dbReference>
<dbReference type="Pfam" id="PF08450">
    <property type="entry name" value="SGL"/>
    <property type="match status" value="1"/>
</dbReference>
<dbReference type="AlphaFoldDB" id="A0A5J4PUK5"/>
<reference evidence="3" key="1">
    <citation type="submission" date="2019-03" db="EMBL/GenBank/DDBJ databases">
        <title>Single cell metagenomics reveals metabolic interactions within the superorganism composed of flagellate Streblomastix strix and complex community of Bacteroidetes bacteria on its surface.</title>
        <authorList>
            <person name="Treitli S.C."/>
            <person name="Kolisko M."/>
            <person name="Husnik F."/>
            <person name="Keeling P."/>
            <person name="Hampl V."/>
        </authorList>
    </citation>
    <scope>NUCLEOTIDE SEQUENCE</scope>
    <source>
        <strain evidence="3">STM</strain>
    </source>
</reference>
<name>A0A5J4PUK5_9ZZZZ</name>
<evidence type="ECO:0000313" key="3">
    <source>
        <dbReference type="EMBL" id="KAA6312441.1"/>
    </source>
</evidence>
<accession>A0A5J4PUK5</accession>
<evidence type="ECO:0000259" key="2">
    <source>
        <dbReference type="Pfam" id="PF08450"/>
    </source>
</evidence>
<dbReference type="Pfam" id="PF07494">
    <property type="entry name" value="Reg_prop"/>
    <property type="match status" value="1"/>
</dbReference>
<proteinExistence type="predicted"/>
<dbReference type="PANTHER" id="PTHR43547">
    <property type="entry name" value="TWO-COMPONENT HISTIDINE KINASE"/>
    <property type="match status" value="1"/>
</dbReference>
<comment type="caution">
    <text evidence="3">The sequence shown here is derived from an EMBL/GenBank/DDBJ whole genome shotgun (WGS) entry which is preliminary data.</text>
</comment>
<protein>
    <recommendedName>
        <fullName evidence="2">SMP-30/Gluconolactonase/LRE-like region domain-containing protein</fullName>
    </recommendedName>
</protein>
<dbReference type="EMBL" id="SNRY01006508">
    <property type="protein sequence ID" value="KAA6312441.1"/>
    <property type="molecule type" value="Genomic_DNA"/>
</dbReference>
<dbReference type="GO" id="GO:0000155">
    <property type="term" value="F:phosphorelay sensor kinase activity"/>
    <property type="evidence" value="ECO:0007669"/>
    <property type="project" value="TreeGrafter"/>
</dbReference>
<organism evidence="3">
    <name type="scientific">termite gut metagenome</name>
    <dbReference type="NCBI Taxonomy" id="433724"/>
    <lineage>
        <taxon>unclassified sequences</taxon>
        <taxon>metagenomes</taxon>
        <taxon>organismal metagenomes</taxon>
    </lineage>
</organism>
<dbReference type="InterPro" id="IPR011110">
    <property type="entry name" value="Reg_prop"/>
</dbReference>
<keyword evidence="1" id="KW-0597">Phosphoprotein</keyword>
<dbReference type="PANTHER" id="PTHR43547:SF2">
    <property type="entry name" value="HYBRID SIGNAL TRANSDUCTION HISTIDINE KINASE C"/>
    <property type="match status" value="1"/>
</dbReference>
<sequence length="293" mass="33752">MCGTFHFMEKAKLYAISVAFTIGTILHLDAQQILTNPVPYTNQLPSQSVQRVFQDKDGFMWFGTQDGLCRYDGYRILVFRSDLNNPNLLTDNEITCIAEDETGHLLIGTKKGVNILDKQTYQLKHFHHKEIKDKEIRSLIVASNGDIWIGTMSFVLKFNPDFTLHKRYDNSLPITSVNSIYEDNDGNIWTMLWQSGLHKYDPGKDAFNRLPKIGTTDNPFKIFQDNEKRYWICTWGEGIYSLNLSADGQNIIYTHHKITIGEKQLEENHLFSIAQDNKYGYIWVMSTSGIHAL</sequence>
<feature type="domain" description="SMP-30/Gluconolactonase/LRE-like region" evidence="2">
    <location>
        <begin position="87"/>
        <end position="284"/>
    </location>
</feature>